<feature type="signal peptide" evidence="5">
    <location>
        <begin position="1"/>
        <end position="19"/>
    </location>
</feature>
<name>A0A1W1Y803_9FLAO</name>
<dbReference type="InterPro" id="IPR018060">
    <property type="entry name" value="HTH_AraC"/>
</dbReference>
<organism evidence="7 8">
    <name type="scientific">Moheibacter sediminis</name>
    <dbReference type="NCBI Taxonomy" id="1434700"/>
    <lineage>
        <taxon>Bacteria</taxon>
        <taxon>Pseudomonadati</taxon>
        <taxon>Bacteroidota</taxon>
        <taxon>Flavobacteriia</taxon>
        <taxon>Flavobacteriales</taxon>
        <taxon>Weeksellaceae</taxon>
        <taxon>Moheibacter</taxon>
    </lineage>
</organism>
<dbReference type="SUPFAM" id="SSF46689">
    <property type="entry name" value="Homeodomain-like"/>
    <property type="match status" value="1"/>
</dbReference>
<dbReference type="PANTHER" id="PTHR43280">
    <property type="entry name" value="ARAC-FAMILY TRANSCRIPTIONAL REGULATOR"/>
    <property type="match status" value="1"/>
</dbReference>
<evidence type="ECO:0000313" key="8">
    <source>
        <dbReference type="Proteomes" id="UP000192393"/>
    </source>
</evidence>
<dbReference type="STRING" id="1434700.SAMN06296427_10169"/>
<evidence type="ECO:0000256" key="1">
    <source>
        <dbReference type="ARBA" id="ARBA00023015"/>
    </source>
</evidence>
<dbReference type="GO" id="GO:0043565">
    <property type="term" value="F:sequence-specific DNA binding"/>
    <property type="evidence" value="ECO:0007669"/>
    <property type="project" value="InterPro"/>
</dbReference>
<evidence type="ECO:0000256" key="3">
    <source>
        <dbReference type="ARBA" id="ARBA00023163"/>
    </source>
</evidence>
<dbReference type="Gene3D" id="1.10.10.60">
    <property type="entry name" value="Homeodomain-like"/>
    <property type="match status" value="2"/>
</dbReference>
<keyword evidence="2" id="KW-0238">DNA-binding</keyword>
<evidence type="ECO:0000259" key="6">
    <source>
        <dbReference type="PROSITE" id="PS01124"/>
    </source>
</evidence>
<dbReference type="OrthoDB" id="5295174at2"/>
<dbReference type="RefSeq" id="WP_084015289.1">
    <property type="nucleotide sequence ID" value="NZ_FWXS01000001.1"/>
</dbReference>
<keyword evidence="8" id="KW-1185">Reference proteome</keyword>
<keyword evidence="1" id="KW-0805">Transcription regulation</keyword>
<proteinExistence type="predicted"/>
<keyword evidence="4" id="KW-1133">Transmembrane helix</keyword>
<dbReference type="PANTHER" id="PTHR43280:SF2">
    <property type="entry name" value="HTH-TYPE TRANSCRIPTIONAL REGULATOR EXSA"/>
    <property type="match status" value="1"/>
</dbReference>
<keyword evidence="4" id="KW-0812">Transmembrane</keyword>
<dbReference type="InterPro" id="IPR009057">
    <property type="entry name" value="Homeodomain-like_sf"/>
</dbReference>
<dbReference type="PROSITE" id="PS01124">
    <property type="entry name" value="HTH_ARAC_FAMILY_2"/>
    <property type="match status" value="1"/>
</dbReference>
<dbReference type="AlphaFoldDB" id="A0A1W1Y803"/>
<feature type="chain" id="PRO_5013388953" evidence="5">
    <location>
        <begin position="20"/>
        <end position="434"/>
    </location>
</feature>
<accession>A0A1W1Y803</accession>
<dbReference type="EMBL" id="FWXS01000001">
    <property type="protein sequence ID" value="SMC32279.1"/>
    <property type="molecule type" value="Genomic_DNA"/>
</dbReference>
<evidence type="ECO:0000256" key="5">
    <source>
        <dbReference type="SAM" id="SignalP"/>
    </source>
</evidence>
<dbReference type="GO" id="GO:0003700">
    <property type="term" value="F:DNA-binding transcription factor activity"/>
    <property type="evidence" value="ECO:0007669"/>
    <property type="project" value="InterPro"/>
</dbReference>
<protein>
    <submittedName>
        <fullName evidence="7">Helix-turn-helix domain-containing protein</fullName>
    </submittedName>
</protein>
<evidence type="ECO:0000256" key="4">
    <source>
        <dbReference type="SAM" id="Phobius"/>
    </source>
</evidence>
<keyword evidence="3" id="KW-0804">Transcription</keyword>
<evidence type="ECO:0000256" key="2">
    <source>
        <dbReference type="ARBA" id="ARBA00023125"/>
    </source>
</evidence>
<sequence>MNKFCLILILFAFGSLVFSQTTESGRLLQQAFETVYSNPEEALKVAQHIIKSPENNHQKAEAFLLSSQAHYAKGNYDQSLSDAFEARNLSVGKKGEKTFEQSTFIISEILHFLQLNSEADKLLAEISGEIKSHKNSSEINSLISTGDNFFQEKKNDSSILVFQNALLIAKKLNNPFLQQEIHQKLSANFLSLDNKKEYHAHNQEAVALRNVTTRMENNASNTAHQLINQEKDNELLKTKNQFSTSLWIVLSVTVLLILIKIILVIRNHNKLKTYSTLLNYLNKEKPKEKEVPAVEEITNEMPRTTTILKESENQILQGLLKFESSKRFTSKEMSLGMLAVQLNTNTKYLSEIINRHKEKNFNSYINELRINYITEKIKTEPNYLNYKVSYLAEECGFASHSTFTTVFKSVVGVSPITFVEFVRKEISTEKEILV</sequence>
<gene>
    <name evidence="7" type="ORF">SAMN06296427_10169</name>
</gene>
<keyword evidence="4" id="KW-0472">Membrane</keyword>
<dbReference type="Pfam" id="PF12833">
    <property type="entry name" value="HTH_18"/>
    <property type="match status" value="1"/>
</dbReference>
<dbReference type="SMART" id="SM00342">
    <property type="entry name" value="HTH_ARAC"/>
    <property type="match status" value="1"/>
</dbReference>
<feature type="domain" description="HTH araC/xylS-type" evidence="6">
    <location>
        <begin position="313"/>
        <end position="421"/>
    </location>
</feature>
<feature type="transmembrane region" description="Helical" evidence="4">
    <location>
        <begin position="246"/>
        <end position="265"/>
    </location>
</feature>
<dbReference type="Proteomes" id="UP000192393">
    <property type="component" value="Unassembled WGS sequence"/>
</dbReference>
<evidence type="ECO:0000313" key="7">
    <source>
        <dbReference type="EMBL" id="SMC32279.1"/>
    </source>
</evidence>
<keyword evidence="5" id="KW-0732">Signal</keyword>
<reference evidence="7 8" key="1">
    <citation type="submission" date="2017-04" db="EMBL/GenBank/DDBJ databases">
        <authorList>
            <person name="Afonso C.L."/>
            <person name="Miller P.J."/>
            <person name="Scott M.A."/>
            <person name="Spackman E."/>
            <person name="Goraichik I."/>
            <person name="Dimitrov K.M."/>
            <person name="Suarez D.L."/>
            <person name="Swayne D.E."/>
        </authorList>
    </citation>
    <scope>NUCLEOTIDE SEQUENCE [LARGE SCALE GENOMIC DNA]</scope>
    <source>
        <strain evidence="7 8">CGMCC 1.12708</strain>
    </source>
</reference>